<proteinExistence type="predicted"/>
<name>A0ABP0YVH5_9ROSI</name>
<evidence type="ECO:0000313" key="2">
    <source>
        <dbReference type="EMBL" id="CAK9324543.1"/>
    </source>
</evidence>
<evidence type="ECO:0000256" key="1">
    <source>
        <dbReference type="SAM" id="Phobius"/>
    </source>
</evidence>
<dbReference type="Proteomes" id="UP001642487">
    <property type="component" value="Chromosome 6"/>
</dbReference>
<dbReference type="PANTHER" id="PTHR37224">
    <property type="entry name" value="OS02G0804400 PROTEIN"/>
    <property type="match status" value="1"/>
</dbReference>
<keyword evidence="1" id="KW-0812">Transmembrane</keyword>
<gene>
    <name evidence="2" type="ORF">CITCOLO1_LOCUS16781</name>
</gene>
<sequence>MAATGTATTTGVVKIGVPAPAKSGKQPTNFGRLAIRYPNCFLKTRLKFPAIRALGQGGNPSGNDDIGAGGFIKQEDVQFLLKLAAGSIAGGCGIKYGSIIFPEITKPNIVQALIMISTPVVIAIWLLIKQSREERQS</sequence>
<accession>A0ABP0YVH5</accession>
<dbReference type="EMBL" id="OZ021740">
    <property type="protein sequence ID" value="CAK9324543.1"/>
    <property type="molecule type" value="Genomic_DNA"/>
</dbReference>
<protein>
    <submittedName>
        <fullName evidence="2">Uncharacterized protein</fullName>
    </submittedName>
</protein>
<feature type="transmembrane region" description="Helical" evidence="1">
    <location>
        <begin position="109"/>
        <end position="128"/>
    </location>
</feature>
<keyword evidence="3" id="KW-1185">Reference proteome</keyword>
<reference evidence="2 3" key="1">
    <citation type="submission" date="2024-03" db="EMBL/GenBank/DDBJ databases">
        <authorList>
            <person name="Gkanogiannis A."/>
            <person name="Becerra Lopez-Lavalle L."/>
        </authorList>
    </citation>
    <scope>NUCLEOTIDE SEQUENCE [LARGE SCALE GENOMIC DNA]</scope>
</reference>
<evidence type="ECO:0000313" key="3">
    <source>
        <dbReference type="Proteomes" id="UP001642487"/>
    </source>
</evidence>
<keyword evidence="1" id="KW-1133">Transmembrane helix</keyword>
<organism evidence="2 3">
    <name type="scientific">Citrullus colocynthis</name>
    <name type="common">colocynth</name>
    <dbReference type="NCBI Taxonomy" id="252529"/>
    <lineage>
        <taxon>Eukaryota</taxon>
        <taxon>Viridiplantae</taxon>
        <taxon>Streptophyta</taxon>
        <taxon>Embryophyta</taxon>
        <taxon>Tracheophyta</taxon>
        <taxon>Spermatophyta</taxon>
        <taxon>Magnoliopsida</taxon>
        <taxon>eudicotyledons</taxon>
        <taxon>Gunneridae</taxon>
        <taxon>Pentapetalae</taxon>
        <taxon>rosids</taxon>
        <taxon>fabids</taxon>
        <taxon>Cucurbitales</taxon>
        <taxon>Cucurbitaceae</taxon>
        <taxon>Benincaseae</taxon>
        <taxon>Citrullus</taxon>
    </lineage>
</organism>
<keyword evidence="1" id="KW-0472">Membrane</keyword>